<feature type="binding site" evidence="4">
    <location>
        <position position="413"/>
    </location>
    <ligand>
        <name>S-adenosyl-L-methionine</name>
        <dbReference type="ChEBI" id="CHEBI:59789"/>
    </ligand>
</feature>
<feature type="binding site" evidence="4">
    <location>
        <position position="389"/>
    </location>
    <ligand>
        <name>S-adenosyl-L-methionine</name>
        <dbReference type="ChEBI" id="CHEBI:59789"/>
    </ligand>
</feature>
<dbReference type="EMBL" id="GL996524">
    <property type="protein sequence ID" value="EGV63323.1"/>
    <property type="molecule type" value="Genomic_DNA"/>
</dbReference>
<evidence type="ECO:0000256" key="2">
    <source>
        <dbReference type="ARBA" id="ARBA00022679"/>
    </source>
</evidence>
<dbReference type="Pfam" id="PF05958">
    <property type="entry name" value="tRNA_U5-meth_tr"/>
    <property type="match status" value="1"/>
</dbReference>
<dbReference type="PANTHER" id="PTHR11061:SF30">
    <property type="entry name" value="TRNA (URACIL(54)-C(5))-METHYLTRANSFERASE"/>
    <property type="match status" value="1"/>
</dbReference>
<dbReference type="STRING" id="590646.G3B5W7"/>
<dbReference type="PROSITE" id="PS51622">
    <property type="entry name" value="SAM_MT_RNA_M5U_2"/>
    <property type="match status" value="1"/>
</dbReference>
<keyword evidence="1 4" id="KW-0489">Methyltransferase</keyword>
<evidence type="ECO:0000313" key="6">
    <source>
        <dbReference type="EMBL" id="EGV63323.1"/>
    </source>
</evidence>
<name>G3B5W7_CANTC</name>
<proteinExistence type="inferred from homology"/>
<keyword evidence="2 4" id="KW-0808">Transferase</keyword>
<keyword evidence="3 4" id="KW-0949">S-adenosyl-L-methionine</keyword>
<dbReference type="InterPro" id="IPR029063">
    <property type="entry name" value="SAM-dependent_MTases_sf"/>
</dbReference>
<evidence type="ECO:0000313" key="7">
    <source>
        <dbReference type="Proteomes" id="UP000000707"/>
    </source>
</evidence>
<dbReference type="GO" id="GO:0032259">
    <property type="term" value="P:methylation"/>
    <property type="evidence" value="ECO:0007669"/>
    <property type="project" value="UniProtKB-KW"/>
</dbReference>
<dbReference type="eggNOG" id="KOG2187">
    <property type="taxonomic scope" value="Eukaryota"/>
</dbReference>
<dbReference type="InterPro" id="IPR010280">
    <property type="entry name" value="U5_MeTrfase_fam"/>
</dbReference>
<dbReference type="HOGENOM" id="CLU_014689_3_2_1"/>
<dbReference type="Proteomes" id="UP000000707">
    <property type="component" value="Unassembled WGS sequence"/>
</dbReference>
<evidence type="ECO:0000256" key="3">
    <source>
        <dbReference type="ARBA" id="ARBA00022691"/>
    </source>
</evidence>
<dbReference type="PROSITE" id="PS51687">
    <property type="entry name" value="SAM_MT_RNA_M5U"/>
    <property type="match status" value="1"/>
</dbReference>
<dbReference type="Gene3D" id="3.40.50.150">
    <property type="entry name" value="Vaccinia Virus protein VP39"/>
    <property type="match status" value="2"/>
</dbReference>
<evidence type="ECO:0000256" key="4">
    <source>
        <dbReference type="PROSITE-ProRule" id="PRU01024"/>
    </source>
</evidence>
<dbReference type="PANTHER" id="PTHR11061">
    <property type="entry name" value="RNA M5U METHYLTRANSFERASE"/>
    <property type="match status" value="1"/>
</dbReference>
<dbReference type="GO" id="GO:0030697">
    <property type="term" value="F:tRNA (uracil(54)-C5)-methyltransferase activity, S-adenosyl methionine-dependent"/>
    <property type="evidence" value="ECO:0007669"/>
    <property type="project" value="InterPro"/>
</dbReference>
<dbReference type="PROSITE" id="PS01231">
    <property type="entry name" value="TRMA_2"/>
    <property type="match status" value="1"/>
</dbReference>
<sequence length="543" mass="62396">MWICQIRQSSMIRLLQRPYSENITRIQLRSIFVGYLKILNKKTRRDTRDETSRRNILNREIQECLNIFDKGSDTRLGLDDVRNGPDVLQQFIFTKTRPYVELKDIEILYMTSEGEGLGVVPKIKYIDFKSGENGEFSVVKIPKTVPGDIVTARLLMHQHNHVEGLLVKVQNEGSRNSIRNNRYIVCNKFNECTGCNFQMLSYDDQLNLKQKTIQKAFRYFYPKIFDSIPMNNFGVVSPSPVEYSYRTKLTPHFTYKRKIEDVAIGYNHIDPTKGTIDIDHCPIATRSINQELVKLRSSTLEGMASRQPKHSQSTLVLRESIRINFKTGDHNTVCLTDPNKVVTEKVGDFVFQFPVNEFFQNNNSILPLVLEYIKYHFEGLEFKNLIDTYCGSGFFGISLSKEVPDDGKVYGVELAKKSIEYATHNAKINGLKVPEKVYFIHGSADEIFTNKVLKKANIIGSDSVVIMDPSRKGSNKDFLEQLFAFRPKLIVYISCNVFTQARDLSQFMELQGETPAYRIKDVTGFDFFPQTKHVESVAILELL</sequence>
<dbReference type="PROSITE" id="PS01230">
    <property type="entry name" value="TRMA_1"/>
    <property type="match status" value="1"/>
</dbReference>
<comment type="similarity">
    <text evidence="4">Belongs to the class I-like SAM-binding methyltransferase superfamily. RNA M5U methyltransferase family.</text>
</comment>
<dbReference type="GO" id="GO:0008033">
    <property type="term" value="P:tRNA processing"/>
    <property type="evidence" value="ECO:0007669"/>
    <property type="project" value="InterPro"/>
</dbReference>
<dbReference type="KEGG" id="cten:18249479"/>
<gene>
    <name evidence="6" type="ORF">CANTEDRAFT_130808</name>
</gene>
<dbReference type="SUPFAM" id="SSF53335">
    <property type="entry name" value="S-adenosyl-L-methionine-dependent methyltransferases"/>
    <property type="match status" value="1"/>
</dbReference>
<dbReference type="CDD" id="cd02440">
    <property type="entry name" value="AdoMet_MTases"/>
    <property type="match status" value="1"/>
</dbReference>
<organism evidence="7">
    <name type="scientific">Candida tenuis (strain ATCC 10573 / BCRC 21748 / CBS 615 / JCM 9827 / NBRC 10315 / NRRL Y-1498 / VKM Y-70)</name>
    <name type="common">Yeast</name>
    <name type="synonym">Yamadazyma tenuis</name>
    <dbReference type="NCBI Taxonomy" id="590646"/>
    <lineage>
        <taxon>Eukaryota</taxon>
        <taxon>Fungi</taxon>
        <taxon>Dikarya</taxon>
        <taxon>Ascomycota</taxon>
        <taxon>Saccharomycotina</taxon>
        <taxon>Pichiomycetes</taxon>
        <taxon>Debaryomycetaceae</taxon>
        <taxon>Yamadazyma</taxon>
    </lineage>
</organism>
<dbReference type="AlphaFoldDB" id="G3B5W7"/>
<dbReference type="OrthoDB" id="10250660at2759"/>
<accession>G3B5W7</accession>
<reference evidence="6 7" key="1">
    <citation type="journal article" date="2011" name="Proc. Natl. Acad. Sci. U.S.A.">
        <title>Comparative genomics of xylose-fermenting fungi for enhanced biofuel production.</title>
        <authorList>
            <person name="Wohlbach D.J."/>
            <person name="Kuo A."/>
            <person name="Sato T.K."/>
            <person name="Potts K.M."/>
            <person name="Salamov A.A."/>
            <person name="LaButti K.M."/>
            <person name="Sun H."/>
            <person name="Clum A."/>
            <person name="Pangilinan J.L."/>
            <person name="Lindquist E.A."/>
            <person name="Lucas S."/>
            <person name="Lapidus A."/>
            <person name="Jin M."/>
            <person name="Gunawan C."/>
            <person name="Balan V."/>
            <person name="Dale B.E."/>
            <person name="Jeffries T.W."/>
            <person name="Zinkel R."/>
            <person name="Barry K.W."/>
            <person name="Grigoriev I.V."/>
            <person name="Gasch A.P."/>
        </authorList>
    </citation>
    <scope>NUCLEOTIDE SEQUENCE [LARGE SCALE GENOMIC DNA]</scope>
    <source>
        <strain evidence="7">ATCC 10573 / BCRC 21748 / CBS 615 / JCM 9827 / NBRC 10315 / NRRL Y-1498 / VKM Y-70</strain>
    </source>
</reference>
<feature type="active site" evidence="5">
    <location>
        <position position="495"/>
    </location>
</feature>
<keyword evidence="7" id="KW-1185">Reference proteome</keyword>
<dbReference type="InterPro" id="IPR030391">
    <property type="entry name" value="MeTrfase_TrmA_CS"/>
</dbReference>
<protein>
    <submittedName>
        <fullName evidence="6">RNA methyltransferase</fullName>
    </submittedName>
</protein>
<evidence type="ECO:0000256" key="5">
    <source>
        <dbReference type="PROSITE-ProRule" id="PRU10015"/>
    </source>
</evidence>
<dbReference type="InterPro" id="IPR030390">
    <property type="entry name" value="MeTrfase_TrmA_AS"/>
</dbReference>
<feature type="active site" description="Nucleophile" evidence="4">
    <location>
        <position position="495"/>
    </location>
</feature>
<dbReference type="InterPro" id="IPR025795">
    <property type="entry name" value="tRNA_(uracil-5-)_MeTrfase"/>
</dbReference>
<feature type="binding site" evidence="4">
    <location>
        <position position="468"/>
    </location>
    <ligand>
        <name>S-adenosyl-L-methionine</name>
        <dbReference type="ChEBI" id="CHEBI:59789"/>
    </ligand>
</feature>
<dbReference type="GO" id="GO:0009451">
    <property type="term" value="P:RNA modification"/>
    <property type="evidence" value="ECO:0007669"/>
    <property type="project" value="UniProtKB-ARBA"/>
</dbReference>
<dbReference type="Gene3D" id="2.40.50.1070">
    <property type="match status" value="1"/>
</dbReference>
<evidence type="ECO:0000256" key="1">
    <source>
        <dbReference type="ARBA" id="ARBA00022603"/>
    </source>
</evidence>
<feature type="binding site" evidence="4">
    <location>
        <position position="360"/>
    </location>
    <ligand>
        <name>S-adenosyl-L-methionine</name>
        <dbReference type="ChEBI" id="CHEBI:59789"/>
    </ligand>
</feature>
<dbReference type="GeneID" id="18249479"/>